<keyword evidence="4 7" id="KW-0573">Peptidoglycan synthesis</keyword>
<keyword evidence="7" id="KW-0067">ATP-binding</keyword>
<evidence type="ECO:0000256" key="1">
    <source>
        <dbReference type="ARBA" id="ARBA00005898"/>
    </source>
</evidence>
<dbReference type="HAMAP" id="MF_00208">
    <property type="entry name" value="MurE"/>
    <property type="match status" value="1"/>
</dbReference>
<dbReference type="PANTHER" id="PTHR23135">
    <property type="entry name" value="MUR LIGASE FAMILY MEMBER"/>
    <property type="match status" value="1"/>
</dbReference>
<feature type="binding site" evidence="7">
    <location>
        <position position="25"/>
    </location>
    <ligand>
        <name>UDP-N-acetyl-alpha-D-muramoyl-L-alanyl-D-glutamate</name>
        <dbReference type="ChEBI" id="CHEBI:83900"/>
    </ligand>
</feature>
<gene>
    <name evidence="7 12" type="primary">murE</name>
    <name evidence="12" type="ORF">JYB87_01650</name>
</gene>
<dbReference type="InterPro" id="IPR000713">
    <property type="entry name" value="Mur_ligase_N"/>
</dbReference>
<dbReference type="PANTHER" id="PTHR23135:SF4">
    <property type="entry name" value="UDP-N-ACETYLMURAMOYL-L-ALANYL-D-GLUTAMATE--2,6-DIAMINOPIMELATE LIGASE MURE HOMOLOG, CHLOROPLASTIC"/>
    <property type="match status" value="1"/>
</dbReference>
<feature type="binding site" evidence="7">
    <location>
        <position position="188"/>
    </location>
    <ligand>
        <name>UDP-N-acetyl-alpha-D-muramoyl-L-alanyl-D-glutamate</name>
        <dbReference type="ChEBI" id="CHEBI:83900"/>
    </ligand>
</feature>
<evidence type="ECO:0000259" key="9">
    <source>
        <dbReference type="Pfam" id="PF01225"/>
    </source>
</evidence>
<reference evidence="12 13" key="1">
    <citation type="submission" date="2021-03" db="EMBL/GenBank/DDBJ databases">
        <title>Novel species identification of genus Shewanella.</title>
        <authorList>
            <person name="Liu G."/>
            <person name="Zhang Q."/>
        </authorList>
    </citation>
    <scope>NUCLEOTIDE SEQUENCE [LARGE SCALE GENOMIC DNA]</scope>
    <source>
        <strain evidence="12 13">FJAT-51800</strain>
    </source>
</reference>
<comment type="PTM">
    <text evidence="7">Carboxylation is probably crucial for Mg(2+) binding and, consequently, for the gamma-phosphate positioning of ATP.</text>
</comment>
<organism evidence="12 13">
    <name type="scientific">Shewanella avicenniae</name>
    <dbReference type="NCBI Taxonomy" id="2814294"/>
    <lineage>
        <taxon>Bacteria</taxon>
        <taxon>Pseudomonadati</taxon>
        <taxon>Pseudomonadota</taxon>
        <taxon>Gammaproteobacteria</taxon>
        <taxon>Alteromonadales</taxon>
        <taxon>Shewanellaceae</taxon>
        <taxon>Shewanella</taxon>
    </lineage>
</organism>
<keyword evidence="13" id="KW-1185">Reference proteome</keyword>
<keyword evidence="6 7" id="KW-0961">Cell wall biogenesis/degradation</keyword>
<feature type="binding site" evidence="7">
    <location>
        <position position="27"/>
    </location>
    <ligand>
        <name>UDP-N-acetyl-alpha-D-muramoyl-L-alanyl-D-glutamate</name>
        <dbReference type="ChEBI" id="CHEBI:83900"/>
    </ligand>
</feature>
<keyword evidence="7" id="KW-0963">Cytoplasm</keyword>
<keyword evidence="7" id="KW-0547">Nucleotide-binding</keyword>
<dbReference type="Pfam" id="PF08245">
    <property type="entry name" value="Mur_ligase_M"/>
    <property type="match status" value="1"/>
</dbReference>
<dbReference type="InterPro" id="IPR004101">
    <property type="entry name" value="Mur_ligase_C"/>
</dbReference>
<keyword evidence="7" id="KW-0460">Magnesium</keyword>
<evidence type="ECO:0000256" key="3">
    <source>
        <dbReference type="ARBA" id="ARBA00022960"/>
    </source>
</evidence>
<dbReference type="InterPro" id="IPR036565">
    <property type="entry name" value="Mur-like_cat_sf"/>
</dbReference>
<dbReference type="EMBL" id="CP071503">
    <property type="protein sequence ID" value="QSX33988.1"/>
    <property type="molecule type" value="Genomic_DNA"/>
</dbReference>
<keyword evidence="7 12" id="KW-0436">Ligase</keyword>
<dbReference type="InterPro" id="IPR035911">
    <property type="entry name" value="MurE/MurF_N"/>
</dbReference>
<feature type="binding site" evidence="7">
    <location>
        <begin position="113"/>
        <end position="119"/>
    </location>
    <ligand>
        <name>ATP</name>
        <dbReference type="ChEBI" id="CHEBI:30616"/>
    </ligand>
</feature>
<dbReference type="NCBIfam" id="NF001126">
    <property type="entry name" value="PRK00139.1-4"/>
    <property type="match status" value="1"/>
</dbReference>
<comment type="function">
    <text evidence="7">Catalyzes the addition of an amino acid to the nucleotide precursor UDP-N-acetylmuramoyl-L-alanyl-D-glutamate (UMAG) in the biosynthesis of bacterial cell-wall peptidoglycan.</text>
</comment>
<protein>
    <recommendedName>
        <fullName evidence="7">UDP-N-acetylmuramyl-tripeptide synthetase</fullName>
        <ecNumber evidence="7">6.3.2.-</ecNumber>
    </recommendedName>
    <alternativeName>
        <fullName evidence="7">UDP-MurNAc-tripeptide synthetase</fullName>
    </alternativeName>
</protein>
<evidence type="ECO:0000313" key="13">
    <source>
        <dbReference type="Proteomes" id="UP000662770"/>
    </source>
</evidence>
<comment type="pathway">
    <text evidence="7 8">Cell wall biogenesis; peptidoglycan biosynthesis.</text>
</comment>
<evidence type="ECO:0000256" key="4">
    <source>
        <dbReference type="ARBA" id="ARBA00022984"/>
    </source>
</evidence>
<feature type="domain" description="Mur ligase N-terminal catalytic" evidence="9">
    <location>
        <begin position="24"/>
        <end position="99"/>
    </location>
</feature>
<dbReference type="NCBIfam" id="NF001123">
    <property type="entry name" value="PRK00139.1-1"/>
    <property type="match status" value="1"/>
</dbReference>
<dbReference type="RefSeq" id="WP_207355194.1">
    <property type="nucleotide sequence ID" value="NZ_CP071503.1"/>
</dbReference>
<dbReference type="Gene3D" id="3.40.1390.10">
    <property type="entry name" value="MurE/MurF, N-terminal domain"/>
    <property type="match status" value="1"/>
</dbReference>
<dbReference type="SUPFAM" id="SSF53623">
    <property type="entry name" value="MurD-like peptide ligases, catalytic domain"/>
    <property type="match status" value="1"/>
</dbReference>
<dbReference type="Proteomes" id="UP000662770">
    <property type="component" value="Chromosome"/>
</dbReference>
<feature type="domain" description="Mur ligase C-terminal" evidence="10">
    <location>
        <begin position="334"/>
        <end position="460"/>
    </location>
</feature>
<dbReference type="InterPro" id="IPR013221">
    <property type="entry name" value="Mur_ligase_cen"/>
</dbReference>
<name>A0ABX7QSZ5_9GAMM</name>
<comment type="subcellular location">
    <subcellularLocation>
        <location evidence="7 8">Cytoplasm</location>
    </subcellularLocation>
</comment>
<feature type="binding site" evidence="7">
    <location>
        <position position="154"/>
    </location>
    <ligand>
        <name>UDP-N-acetyl-alpha-D-muramoyl-L-alanyl-D-glutamate</name>
        <dbReference type="ChEBI" id="CHEBI:83900"/>
    </ligand>
</feature>
<proteinExistence type="inferred from homology"/>
<evidence type="ECO:0000256" key="5">
    <source>
        <dbReference type="ARBA" id="ARBA00023306"/>
    </source>
</evidence>
<feature type="binding site" evidence="7">
    <location>
        <position position="190"/>
    </location>
    <ligand>
        <name>UDP-N-acetyl-alpha-D-muramoyl-L-alanyl-D-glutamate</name>
        <dbReference type="ChEBI" id="CHEBI:83900"/>
    </ligand>
</feature>
<evidence type="ECO:0000256" key="2">
    <source>
        <dbReference type="ARBA" id="ARBA00022618"/>
    </source>
</evidence>
<comment type="similarity">
    <text evidence="1 7">Belongs to the MurCDEF family. MurE subfamily.</text>
</comment>
<dbReference type="InterPro" id="IPR036615">
    <property type="entry name" value="Mur_ligase_C_dom_sf"/>
</dbReference>
<evidence type="ECO:0000259" key="10">
    <source>
        <dbReference type="Pfam" id="PF02875"/>
    </source>
</evidence>
<evidence type="ECO:0000256" key="8">
    <source>
        <dbReference type="RuleBase" id="RU004135"/>
    </source>
</evidence>
<dbReference type="InterPro" id="IPR005761">
    <property type="entry name" value="UDP-N-AcMur-Glu-dNH2Pim_ligase"/>
</dbReference>
<feature type="binding site" evidence="7">
    <location>
        <position position="182"/>
    </location>
    <ligand>
        <name>UDP-N-acetyl-alpha-D-muramoyl-L-alanyl-D-glutamate</name>
        <dbReference type="ChEBI" id="CHEBI:83900"/>
    </ligand>
</feature>
<evidence type="ECO:0000256" key="7">
    <source>
        <dbReference type="HAMAP-Rule" id="MF_00208"/>
    </source>
</evidence>
<comment type="cofactor">
    <cofactor evidence="7">
        <name>Mg(2+)</name>
        <dbReference type="ChEBI" id="CHEBI:18420"/>
    </cofactor>
</comment>
<keyword evidence="5 7" id="KW-0131">Cell cycle</keyword>
<dbReference type="SUPFAM" id="SSF63418">
    <property type="entry name" value="MurE/MurF N-terminal domain"/>
    <property type="match status" value="1"/>
</dbReference>
<feature type="modified residue" description="N6-carboxylysine" evidence="7">
    <location>
        <position position="222"/>
    </location>
</feature>
<sequence length="488" mass="52800">MMLLKDLLAPWFHYAGNEAVGAPTLDSRKVSNGGLFLAVPGYRVDGREFIAAALANGAAAVIRHTDVPSEHGTVHHDNGLIIDFFQLNRQLSALAAQFYQPNGWHTRVVGVTGTNGKTSVTQLIAQWVELLGQQAAVMGTIGNGRLHQLVDTGNTTADAVTVIAQLADMAQQQIDVCAMEVSSHGLVQGRVDAVPYEIAVFTNLSRDHLDFHHSMEAYAAAKRRLMAFPSVKRAVINLDDAVGSQWFNELSQIGLGFSLQNDARAHIRAHSAQYHHAGITAQIEWPEGKGELHSVLLGEFNLSNLLAALSTLYAMGYAMETLLALAPKLQPVAGRMECFTAPQGYSIVVDYAHTPDGLDKALHAARSHCNGTLWCLFGCGGDRDKGKRPQMGAIAEQLADRIMVTSDNARSEDPAAILADIRAGLVHSEDALFEVDRELAIKQVVALAKPGDLILLAGKGHETYQEINGKRRHYDERAVAQQLCGGQQ</sequence>
<dbReference type="Pfam" id="PF02875">
    <property type="entry name" value="Mur_ligase_C"/>
    <property type="match status" value="1"/>
</dbReference>
<keyword evidence="2 7" id="KW-0132">Cell division</keyword>
<evidence type="ECO:0000313" key="12">
    <source>
        <dbReference type="EMBL" id="QSX33988.1"/>
    </source>
</evidence>
<keyword evidence="3 7" id="KW-0133">Cell shape</keyword>
<dbReference type="Gene3D" id="3.90.190.20">
    <property type="entry name" value="Mur ligase, C-terminal domain"/>
    <property type="match status" value="1"/>
</dbReference>
<comment type="caution">
    <text evidence="7">Lacks conserved residue(s) required for the propagation of feature annotation.</text>
</comment>
<dbReference type="NCBIfam" id="TIGR01085">
    <property type="entry name" value="murE"/>
    <property type="match status" value="1"/>
</dbReference>
<feature type="binding site" evidence="7">
    <location>
        <begin position="155"/>
        <end position="156"/>
    </location>
    <ligand>
        <name>UDP-N-acetyl-alpha-D-muramoyl-L-alanyl-D-glutamate</name>
        <dbReference type="ChEBI" id="CHEBI:83900"/>
    </ligand>
</feature>
<dbReference type="SUPFAM" id="SSF53244">
    <property type="entry name" value="MurD-like peptide ligases, peptide-binding domain"/>
    <property type="match status" value="1"/>
</dbReference>
<dbReference type="Gene3D" id="3.40.1190.10">
    <property type="entry name" value="Mur-like, catalytic domain"/>
    <property type="match status" value="1"/>
</dbReference>
<evidence type="ECO:0000259" key="11">
    <source>
        <dbReference type="Pfam" id="PF08245"/>
    </source>
</evidence>
<accession>A0ABX7QSZ5</accession>
<dbReference type="EC" id="6.3.2.-" evidence="7"/>
<dbReference type="Pfam" id="PF01225">
    <property type="entry name" value="Mur_ligase"/>
    <property type="match status" value="1"/>
</dbReference>
<evidence type="ECO:0000256" key="6">
    <source>
        <dbReference type="ARBA" id="ARBA00023316"/>
    </source>
</evidence>
<feature type="domain" description="Mur ligase central" evidence="11">
    <location>
        <begin position="111"/>
        <end position="310"/>
    </location>
</feature>
<dbReference type="GO" id="GO:0008765">
    <property type="term" value="F:UDP-N-acetylmuramoylalanyl-D-glutamate-2,6-diaminopimelate ligase activity"/>
    <property type="evidence" value="ECO:0007669"/>
    <property type="project" value="UniProtKB-EC"/>
</dbReference>